<dbReference type="Proteomes" id="UP000078340">
    <property type="component" value="Unassembled WGS sequence"/>
</dbReference>
<gene>
    <name evidence="1" type="ORF">VFPFJ_04458</name>
</gene>
<accession>A0A179HLE6</accession>
<name>A0A179HLE6_PURLI</name>
<protein>
    <submittedName>
        <fullName evidence="1">Uncharacterized protein</fullName>
    </submittedName>
</protein>
<comment type="caution">
    <text evidence="1">The sequence shown here is derived from an EMBL/GenBank/DDBJ whole genome shotgun (WGS) entry which is preliminary data.</text>
</comment>
<proteinExistence type="predicted"/>
<evidence type="ECO:0000313" key="1">
    <source>
        <dbReference type="EMBL" id="OAQ90299.1"/>
    </source>
</evidence>
<sequence length="58" mass="6505">MEGLPVGMCWHVRSRGRALAWMEGLSTWTWLEDGGLVQGSYGCRGIWAATMRCGCQWV</sequence>
<evidence type="ECO:0000313" key="2">
    <source>
        <dbReference type="Proteomes" id="UP000078340"/>
    </source>
</evidence>
<reference evidence="1 2" key="1">
    <citation type="submission" date="2016-02" db="EMBL/GenBank/DDBJ databases">
        <title>Biosynthesis of antibiotic leucinostatins and their inhibition on Phytophthora in bio-control Purpureocillium lilacinum.</title>
        <authorList>
            <person name="Wang G."/>
            <person name="Liu Z."/>
            <person name="Lin R."/>
            <person name="Li E."/>
            <person name="Mao Z."/>
            <person name="Ling J."/>
            <person name="Yin W."/>
            <person name="Xie B."/>
        </authorList>
    </citation>
    <scope>NUCLEOTIDE SEQUENCE [LARGE SCALE GENOMIC DNA]</scope>
    <source>
        <strain evidence="1">PLFJ-1</strain>
    </source>
</reference>
<organism evidence="1 2">
    <name type="scientific">Purpureocillium lilacinum</name>
    <name type="common">Paecilomyces lilacinus</name>
    <dbReference type="NCBI Taxonomy" id="33203"/>
    <lineage>
        <taxon>Eukaryota</taxon>
        <taxon>Fungi</taxon>
        <taxon>Dikarya</taxon>
        <taxon>Ascomycota</taxon>
        <taxon>Pezizomycotina</taxon>
        <taxon>Sordariomycetes</taxon>
        <taxon>Hypocreomycetidae</taxon>
        <taxon>Hypocreales</taxon>
        <taxon>Ophiocordycipitaceae</taxon>
        <taxon>Purpureocillium</taxon>
    </lineage>
</organism>
<dbReference type="EMBL" id="LSBI01000004">
    <property type="protein sequence ID" value="OAQ90299.1"/>
    <property type="molecule type" value="Genomic_DNA"/>
</dbReference>
<dbReference type="AlphaFoldDB" id="A0A179HLE6"/>